<dbReference type="GO" id="GO:0006310">
    <property type="term" value="P:DNA recombination"/>
    <property type="evidence" value="ECO:0007669"/>
    <property type="project" value="UniProtKB-KW"/>
</dbReference>
<reference evidence="4" key="1">
    <citation type="submission" date="2022-08" db="UniProtKB">
        <authorList>
            <consortium name="EnsemblMetazoa"/>
        </authorList>
    </citation>
    <scope>IDENTIFICATION</scope>
    <source>
        <strain evidence="4">05x7-T-G4-1.051#20</strain>
    </source>
</reference>
<organism evidence="4 5">
    <name type="scientific">Magallana gigas</name>
    <name type="common">Pacific oyster</name>
    <name type="synonym">Crassostrea gigas</name>
    <dbReference type="NCBI Taxonomy" id="29159"/>
    <lineage>
        <taxon>Eukaryota</taxon>
        <taxon>Metazoa</taxon>
        <taxon>Spiralia</taxon>
        <taxon>Lophotrochozoa</taxon>
        <taxon>Mollusca</taxon>
        <taxon>Bivalvia</taxon>
        <taxon>Autobranchia</taxon>
        <taxon>Pteriomorphia</taxon>
        <taxon>Ostreida</taxon>
        <taxon>Ostreoidea</taxon>
        <taxon>Ostreidae</taxon>
        <taxon>Magallana</taxon>
    </lineage>
</organism>
<dbReference type="PANTHER" id="PTHR34605">
    <property type="entry name" value="PHAGE_INTEGRASE DOMAIN-CONTAINING PROTEIN"/>
    <property type="match status" value="1"/>
</dbReference>
<dbReference type="SUPFAM" id="SSF56349">
    <property type="entry name" value="DNA breaking-rejoining enzymes"/>
    <property type="match status" value="1"/>
</dbReference>
<feature type="compositionally biased region" description="Basic residues" evidence="2">
    <location>
        <begin position="1"/>
        <end position="11"/>
    </location>
</feature>
<evidence type="ECO:0000256" key="1">
    <source>
        <dbReference type="ARBA" id="ARBA00023172"/>
    </source>
</evidence>
<dbReference type="Proteomes" id="UP000005408">
    <property type="component" value="Unassembled WGS sequence"/>
</dbReference>
<sequence>MPRSKRQLKRAAARDTQDPGQARRPGRRRAQCQQTNNNEQDVQAQLAPPQPQAVQLPQAVPQHQAALLQQAAPPQQAQDQAGNVIFNPPVATLQQSTTLMPGLISPVNSSLTSTCTDTGITSIITSTHQPTPEPINSITVPIGYHVNQPIKQKIIKGEFVNLGTLLVRDPTNAHATSTLTIDAQGYKYSTAQSYIAAISFYSKAIYNVDPTNHFIIRKLLQGMQRTTLHKDTRLPITLQLLNKIIPTLQTVCNTIYETKLFTAAFTLAFHALLRIGEFTVSKGNTPATIIQFHDITMQQTNIQLTICHSKTDQLGVGANLQIPASNGVACPFAAMHAYLHMRTSQTGPLFIHFEGQPLTRYQFITILKRCLNAIGVDSSNYNSHSFRIGAATTLAIQGVHSDVIQGSGRWRSNAFRTYIR</sequence>
<dbReference type="InterPro" id="IPR011010">
    <property type="entry name" value="DNA_brk_join_enz"/>
</dbReference>
<feature type="compositionally biased region" description="Low complexity" evidence="2">
    <location>
        <begin position="40"/>
        <end position="61"/>
    </location>
</feature>
<dbReference type="EnsemblMetazoa" id="G2767.1">
    <property type="protein sequence ID" value="G2767.1:cds"/>
    <property type="gene ID" value="G2767"/>
</dbReference>
<dbReference type="Pfam" id="PF00589">
    <property type="entry name" value="Phage_integrase"/>
    <property type="match status" value="1"/>
</dbReference>
<dbReference type="InterPro" id="IPR013762">
    <property type="entry name" value="Integrase-like_cat_sf"/>
</dbReference>
<dbReference type="AlphaFoldDB" id="A0A8W8LDX9"/>
<evidence type="ECO:0000259" key="3">
    <source>
        <dbReference type="Pfam" id="PF00589"/>
    </source>
</evidence>
<evidence type="ECO:0000313" key="4">
    <source>
        <dbReference type="EnsemblMetazoa" id="G2767.1:cds"/>
    </source>
</evidence>
<keyword evidence="1" id="KW-0233">DNA recombination</keyword>
<evidence type="ECO:0000256" key="2">
    <source>
        <dbReference type="SAM" id="MobiDB-lite"/>
    </source>
</evidence>
<accession>A0A8W8LDX9</accession>
<dbReference type="GO" id="GO:0003677">
    <property type="term" value="F:DNA binding"/>
    <property type="evidence" value="ECO:0007669"/>
    <property type="project" value="InterPro"/>
</dbReference>
<feature type="region of interest" description="Disordered" evidence="2">
    <location>
        <begin position="1"/>
        <end position="61"/>
    </location>
</feature>
<dbReference type="PANTHER" id="PTHR34605:SF3">
    <property type="entry name" value="P CELL-TYPE AGGLUTINATION PROTEIN MAP4-LIKE-RELATED"/>
    <property type="match status" value="1"/>
</dbReference>
<dbReference type="InterPro" id="IPR002104">
    <property type="entry name" value="Integrase_catalytic"/>
</dbReference>
<proteinExistence type="predicted"/>
<dbReference type="InterPro" id="IPR052925">
    <property type="entry name" value="Phage_Integrase-like_Recomb"/>
</dbReference>
<dbReference type="GO" id="GO:0015074">
    <property type="term" value="P:DNA integration"/>
    <property type="evidence" value="ECO:0007669"/>
    <property type="project" value="InterPro"/>
</dbReference>
<keyword evidence="5" id="KW-1185">Reference proteome</keyword>
<name>A0A8W8LDX9_MAGGI</name>
<feature type="domain" description="Tyr recombinase" evidence="3">
    <location>
        <begin position="265"/>
        <end position="412"/>
    </location>
</feature>
<dbReference type="Gene3D" id="1.10.443.10">
    <property type="entry name" value="Intergrase catalytic core"/>
    <property type="match status" value="1"/>
</dbReference>
<evidence type="ECO:0000313" key="5">
    <source>
        <dbReference type="Proteomes" id="UP000005408"/>
    </source>
</evidence>
<protein>
    <recommendedName>
        <fullName evidence="3">Tyr recombinase domain-containing protein</fullName>
    </recommendedName>
</protein>